<feature type="region of interest" description="Disordered" evidence="1">
    <location>
        <begin position="31"/>
        <end position="51"/>
    </location>
</feature>
<evidence type="ECO:0000313" key="4">
    <source>
        <dbReference type="Proteomes" id="UP000186817"/>
    </source>
</evidence>
<reference evidence="3 4" key="1">
    <citation type="submission" date="2016-02" db="EMBL/GenBank/DDBJ databases">
        <title>Genome analysis of coral dinoflagellate symbionts highlights evolutionary adaptations to a symbiotic lifestyle.</title>
        <authorList>
            <person name="Aranda M."/>
            <person name="Li Y."/>
            <person name="Liew Y.J."/>
            <person name="Baumgarten S."/>
            <person name="Simakov O."/>
            <person name="Wilson M."/>
            <person name="Piel J."/>
            <person name="Ashoor H."/>
            <person name="Bougouffa S."/>
            <person name="Bajic V.B."/>
            <person name="Ryu T."/>
            <person name="Ravasi T."/>
            <person name="Bayer T."/>
            <person name="Micklem G."/>
            <person name="Kim H."/>
            <person name="Bhak J."/>
            <person name="Lajeunesse T.C."/>
            <person name="Voolstra C.R."/>
        </authorList>
    </citation>
    <scope>NUCLEOTIDE SEQUENCE [LARGE SCALE GENOMIC DNA]</scope>
    <source>
        <strain evidence="3 4">CCMP2467</strain>
    </source>
</reference>
<organism evidence="3 4">
    <name type="scientific">Symbiodinium microadriaticum</name>
    <name type="common">Dinoflagellate</name>
    <name type="synonym">Zooxanthella microadriatica</name>
    <dbReference type="NCBI Taxonomy" id="2951"/>
    <lineage>
        <taxon>Eukaryota</taxon>
        <taxon>Sar</taxon>
        <taxon>Alveolata</taxon>
        <taxon>Dinophyceae</taxon>
        <taxon>Suessiales</taxon>
        <taxon>Symbiodiniaceae</taxon>
        <taxon>Symbiodinium</taxon>
    </lineage>
</organism>
<proteinExistence type="predicted"/>
<protein>
    <submittedName>
        <fullName evidence="3">Uncharacterized protein</fullName>
    </submittedName>
</protein>
<dbReference type="AlphaFoldDB" id="A0A1Q9ECI5"/>
<feature type="region of interest" description="Disordered" evidence="1">
    <location>
        <begin position="298"/>
        <end position="367"/>
    </location>
</feature>
<name>A0A1Q9ECI5_SYMMI</name>
<accession>A0A1Q9ECI5</accession>
<gene>
    <name evidence="3" type="ORF">AK812_SmicGene11717</name>
</gene>
<keyword evidence="2" id="KW-1133">Transmembrane helix</keyword>
<feature type="transmembrane region" description="Helical" evidence="2">
    <location>
        <begin position="7"/>
        <end position="25"/>
    </location>
</feature>
<feature type="compositionally biased region" description="Basic and acidic residues" evidence="1">
    <location>
        <begin position="83"/>
        <end position="99"/>
    </location>
</feature>
<evidence type="ECO:0000256" key="1">
    <source>
        <dbReference type="SAM" id="MobiDB-lite"/>
    </source>
</evidence>
<evidence type="ECO:0000256" key="2">
    <source>
        <dbReference type="SAM" id="Phobius"/>
    </source>
</evidence>
<keyword evidence="2" id="KW-0812">Transmembrane</keyword>
<dbReference type="Proteomes" id="UP000186817">
    <property type="component" value="Unassembled WGS sequence"/>
</dbReference>
<feature type="region of interest" description="Disordered" evidence="1">
    <location>
        <begin position="71"/>
        <end position="99"/>
    </location>
</feature>
<sequence length="539" mass="58178">MTGRCRYLPILPLALSGLLLIWIGGDCNRVKRQRGRSPSRHRRCRKARAKARGRLRRGRRLPADLALLQVHHGSMPPTPKPANAKEQKGSGKNKTKTEKAQVSTVEYGLPATMVVALQSISSRATQDLWGSAAFAADDLTAEQLAQRRTNAMSKHSKRLVGNVRAKADLTSSLGTWFARLSQHMVGLVGRIRAISQKVDEDLMAAVEEMQQHLATQPSTATSEQIAQAMHSLGPVWSQLQEQEVIRLAASVRAFGAVAAPSSSSGPHSFVNASPVSVSPHLSPDISSEVSFGDATGSIRAPPLAFTDPVTPTPGSRWQKRRALATSGRPSKSPRRELGDPPVPWKAEATGRTPESQRRTSQTQIDSGPELIPAQEATTAQTHGQSWFGHWLVFVEFLVNNGGEEIGELTSDPEQEAILPLTATGADDSAVGHLALQIWDALHVVMEHRSITAMPALCNALQDLLLRLRSDCTSLPRVKQGVVLAAQLVLGNVLDPYSFAPATAQEWLLPATLVERGGPFKGVARNDRGRGETSGNISDI</sequence>
<dbReference type="OrthoDB" id="436922at2759"/>
<keyword evidence="4" id="KW-1185">Reference proteome</keyword>
<evidence type="ECO:0000313" key="3">
    <source>
        <dbReference type="EMBL" id="OLQ05133.1"/>
    </source>
</evidence>
<dbReference type="EMBL" id="LSRX01000194">
    <property type="protein sequence ID" value="OLQ05133.1"/>
    <property type="molecule type" value="Genomic_DNA"/>
</dbReference>
<keyword evidence="2" id="KW-0472">Membrane</keyword>
<comment type="caution">
    <text evidence="3">The sequence shown here is derived from an EMBL/GenBank/DDBJ whole genome shotgun (WGS) entry which is preliminary data.</text>
</comment>